<feature type="region of interest" description="Disordered" evidence="1">
    <location>
        <begin position="18"/>
        <end position="61"/>
    </location>
</feature>
<proteinExistence type="predicted"/>
<gene>
    <name evidence="2" type="ORF">CRG98_030078</name>
</gene>
<accession>A0A2I0IZW4</accession>
<keyword evidence="3" id="KW-1185">Reference proteome</keyword>
<sequence length="312" mass="35446">MKKRRSCLVARLSDSDHLVTRESEGREEPLENDGTTRQSRERKESHLGLKRHQEPESMLISSRGLETSNAKTKLGNGLRMSKTCGERHGSWLGSWLGLAWLARGSHLAREKVGRSSVLDRSKCSGGPRTRKLVLLRLEDRNKVDHFCRLFTPQCAELLVSACFVLRAKRLTRRPRLKIENQRRPRNPRPEFSLCFPSVLMYSETAAISIYQKGTPKISRTDNLSKRYPAMFLCRKGPLFLGSASTREINMISGKQSDSCSLVLVTLGCEQDCFRMPLILPWSGRPEIPVRKAFVTVRDCPDLTRCFLKCAGR</sequence>
<evidence type="ECO:0000313" key="3">
    <source>
        <dbReference type="Proteomes" id="UP000233551"/>
    </source>
</evidence>
<evidence type="ECO:0000256" key="1">
    <source>
        <dbReference type="SAM" id="MobiDB-lite"/>
    </source>
</evidence>
<organism evidence="2 3">
    <name type="scientific">Punica granatum</name>
    <name type="common">Pomegranate</name>
    <dbReference type="NCBI Taxonomy" id="22663"/>
    <lineage>
        <taxon>Eukaryota</taxon>
        <taxon>Viridiplantae</taxon>
        <taxon>Streptophyta</taxon>
        <taxon>Embryophyta</taxon>
        <taxon>Tracheophyta</taxon>
        <taxon>Spermatophyta</taxon>
        <taxon>Magnoliopsida</taxon>
        <taxon>eudicotyledons</taxon>
        <taxon>Gunneridae</taxon>
        <taxon>Pentapetalae</taxon>
        <taxon>rosids</taxon>
        <taxon>malvids</taxon>
        <taxon>Myrtales</taxon>
        <taxon>Lythraceae</taxon>
        <taxon>Punica</taxon>
    </lineage>
</organism>
<evidence type="ECO:0000313" key="2">
    <source>
        <dbReference type="EMBL" id="PKI49541.1"/>
    </source>
</evidence>
<feature type="compositionally biased region" description="Basic and acidic residues" evidence="1">
    <location>
        <begin position="38"/>
        <end position="55"/>
    </location>
</feature>
<name>A0A2I0IZW4_PUNGR</name>
<dbReference type="Proteomes" id="UP000233551">
    <property type="component" value="Unassembled WGS sequence"/>
</dbReference>
<comment type="caution">
    <text evidence="2">The sequence shown here is derived from an EMBL/GenBank/DDBJ whole genome shotgun (WGS) entry which is preliminary data.</text>
</comment>
<reference evidence="2 3" key="1">
    <citation type="submission" date="2017-11" db="EMBL/GenBank/DDBJ databases">
        <title>De-novo sequencing of pomegranate (Punica granatum L.) genome.</title>
        <authorList>
            <person name="Akparov Z."/>
            <person name="Amiraslanov A."/>
            <person name="Hajiyeva S."/>
            <person name="Abbasov M."/>
            <person name="Kaur K."/>
            <person name="Hamwieh A."/>
            <person name="Solovyev V."/>
            <person name="Salamov A."/>
            <person name="Braich B."/>
            <person name="Kosarev P."/>
            <person name="Mahmoud A."/>
            <person name="Hajiyev E."/>
            <person name="Babayeva S."/>
            <person name="Izzatullayeva V."/>
            <person name="Mammadov A."/>
            <person name="Mammadov A."/>
            <person name="Sharifova S."/>
            <person name="Ojaghi J."/>
            <person name="Eynullazada K."/>
            <person name="Bayramov B."/>
            <person name="Abdulazimova A."/>
            <person name="Shahmuradov I."/>
        </authorList>
    </citation>
    <scope>NUCLEOTIDE SEQUENCE [LARGE SCALE GENOMIC DNA]</scope>
    <source>
        <strain evidence="3">cv. AG2017</strain>
        <tissue evidence="2">Leaf</tissue>
    </source>
</reference>
<dbReference type="AlphaFoldDB" id="A0A2I0IZW4"/>
<dbReference type="EMBL" id="PGOL01002235">
    <property type="protein sequence ID" value="PKI49541.1"/>
    <property type="molecule type" value="Genomic_DNA"/>
</dbReference>
<feature type="compositionally biased region" description="Basic and acidic residues" evidence="1">
    <location>
        <begin position="18"/>
        <end position="29"/>
    </location>
</feature>
<protein>
    <submittedName>
        <fullName evidence="2">Uncharacterized protein</fullName>
    </submittedName>
</protein>